<comment type="caution">
    <text evidence="1">The sequence shown here is derived from an EMBL/GenBank/DDBJ whole genome shotgun (WGS) entry which is preliminary data.</text>
</comment>
<protein>
    <submittedName>
        <fullName evidence="1">Replication protein</fullName>
    </submittedName>
</protein>
<dbReference type="Pfam" id="PF10134">
    <property type="entry name" value="RPA"/>
    <property type="match status" value="1"/>
</dbReference>
<evidence type="ECO:0000313" key="2">
    <source>
        <dbReference type="Proteomes" id="UP000264310"/>
    </source>
</evidence>
<evidence type="ECO:0000313" key="1">
    <source>
        <dbReference type="EMBL" id="RFC62175.1"/>
    </source>
</evidence>
<name>A0A371WYV6_9HYPH</name>
<reference evidence="1 2" key="1">
    <citation type="submission" date="2018-08" db="EMBL/GenBank/DDBJ databases">
        <title>Fulvimarina sp. 85, whole genome shotgun sequence.</title>
        <authorList>
            <person name="Tuo L."/>
        </authorList>
    </citation>
    <scope>NUCLEOTIDE SEQUENCE [LARGE SCALE GENOMIC DNA]</scope>
    <source>
        <strain evidence="1 2">85</strain>
    </source>
</reference>
<keyword evidence="2" id="KW-1185">Reference proteome</keyword>
<accession>A0A371WYV6</accession>
<sequence length="441" mass="49624">MFRPDRVFACLQRIEQESLLPNEGAALRHELQLLDREAFCELSLHEKNAYLQTTVREIQTVSARRCIPLDRDQLSRLRRFYSRRSIADLKLGTEDRDKGETALLIYAEAIRRGAVEIAPEPRPATETANGSPVSAGAETVDDAAHFFLPALNASGVRDELDLMDIAPFTLSKMVRDRILRYELEDSVVTIEGGSEVGLATAYDYDIFIHMVSHLAAEMQAVEEARSRGLEMPLPARIYRPSLGDLLKFCQRASGGKQYLELENALDRLQATRIKITNLQDTDRRETESFPLIGRFRVVSRTRQNRVERVEIEIPGWVYDGVTAAGDKQSVLALNPAYFLITRPLAKFVYRLAVKSAGEGTAIHGLEDVHRRSGSSLPFRKFRSVIEGLVEECRTQPLPDYDLRLEPASEPQILILQKRRTATVDITVTVSCQNAVHHSGNP</sequence>
<dbReference type="InterPro" id="IPR018777">
    <property type="entry name" value="Replication_initiator_prot_A"/>
</dbReference>
<gene>
    <name evidence="1" type="ORF">DYI37_16815</name>
</gene>
<proteinExistence type="predicted"/>
<organism evidence="1 2">
    <name type="scientific">Fulvimarina endophytica</name>
    <dbReference type="NCBI Taxonomy" id="2293836"/>
    <lineage>
        <taxon>Bacteria</taxon>
        <taxon>Pseudomonadati</taxon>
        <taxon>Pseudomonadota</taxon>
        <taxon>Alphaproteobacteria</taxon>
        <taxon>Hyphomicrobiales</taxon>
        <taxon>Aurantimonadaceae</taxon>
        <taxon>Fulvimarina</taxon>
    </lineage>
</organism>
<dbReference type="AlphaFoldDB" id="A0A371WYV6"/>
<dbReference type="Proteomes" id="UP000264310">
    <property type="component" value="Unassembled WGS sequence"/>
</dbReference>
<dbReference type="EMBL" id="QURL01000008">
    <property type="protein sequence ID" value="RFC62175.1"/>
    <property type="molecule type" value="Genomic_DNA"/>
</dbReference>